<feature type="compositionally biased region" description="Basic and acidic residues" evidence="5">
    <location>
        <begin position="1545"/>
        <end position="1556"/>
    </location>
</feature>
<dbReference type="CDD" id="cd16635">
    <property type="entry name" value="mRING-HC-C3HC3D_PHRF1"/>
    <property type="match status" value="1"/>
</dbReference>
<dbReference type="InterPro" id="IPR047157">
    <property type="entry name" value="PHRF1/Atg35"/>
</dbReference>
<evidence type="ECO:0000313" key="8">
    <source>
        <dbReference type="Ensembl" id="ENSSAUP00010054594.1"/>
    </source>
</evidence>
<feature type="compositionally biased region" description="Basic and acidic residues" evidence="5">
    <location>
        <begin position="1161"/>
        <end position="1188"/>
    </location>
</feature>
<dbReference type="InParanoid" id="A0A671XTT6"/>
<reference evidence="8" key="2">
    <citation type="submission" date="2025-08" db="UniProtKB">
        <authorList>
            <consortium name="Ensembl"/>
        </authorList>
    </citation>
    <scope>IDENTIFICATION</scope>
</reference>
<feature type="compositionally biased region" description="Basic and acidic residues" evidence="5">
    <location>
        <begin position="833"/>
        <end position="852"/>
    </location>
</feature>
<feature type="region of interest" description="Disordered" evidence="5">
    <location>
        <begin position="1"/>
        <end position="100"/>
    </location>
</feature>
<dbReference type="Pfam" id="PF13639">
    <property type="entry name" value="zf-RING_2"/>
    <property type="match status" value="1"/>
</dbReference>
<feature type="compositionally biased region" description="Basic residues" evidence="5">
    <location>
        <begin position="340"/>
        <end position="354"/>
    </location>
</feature>
<feature type="compositionally biased region" description="Low complexity" evidence="5">
    <location>
        <begin position="1451"/>
        <end position="1475"/>
    </location>
</feature>
<dbReference type="CDD" id="cd15536">
    <property type="entry name" value="PHD_PHRF1"/>
    <property type="match status" value="1"/>
</dbReference>
<feature type="region of interest" description="Disordered" evidence="5">
    <location>
        <begin position="537"/>
        <end position="1328"/>
    </location>
</feature>
<dbReference type="PROSITE" id="PS01359">
    <property type="entry name" value="ZF_PHD_1"/>
    <property type="match status" value="1"/>
</dbReference>
<dbReference type="PROSITE" id="PS00518">
    <property type="entry name" value="ZF_RING_1"/>
    <property type="match status" value="1"/>
</dbReference>
<feature type="compositionally biased region" description="Basic residues" evidence="5">
    <location>
        <begin position="1189"/>
        <end position="1219"/>
    </location>
</feature>
<evidence type="ECO:0000256" key="2">
    <source>
        <dbReference type="ARBA" id="ARBA00022771"/>
    </source>
</evidence>
<feature type="compositionally biased region" description="Polar residues" evidence="5">
    <location>
        <begin position="252"/>
        <end position="267"/>
    </location>
</feature>
<dbReference type="SUPFAM" id="SSF57850">
    <property type="entry name" value="RING/U-box"/>
    <property type="match status" value="1"/>
</dbReference>
<feature type="compositionally biased region" description="Low complexity" evidence="5">
    <location>
        <begin position="767"/>
        <end position="832"/>
    </location>
</feature>
<dbReference type="RefSeq" id="XP_030282022.1">
    <property type="nucleotide sequence ID" value="XM_030426162.1"/>
</dbReference>
<feature type="compositionally biased region" description="Low complexity" evidence="5">
    <location>
        <begin position="1288"/>
        <end position="1303"/>
    </location>
</feature>
<dbReference type="PANTHER" id="PTHR12618">
    <property type="entry name" value="PHD AND RING FINGER DOMAIN-CONTAINING PROTEIN 1"/>
    <property type="match status" value="1"/>
</dbReference>
<dbReference type="InterPro" id="IPR019786">
    <property type="entry name" value="Zinc_finger_PHD-type_CS"/>
</dbReference>
<feature type="compositionally biased region" description="Basic residues" evidence="5">
    <location>
        <begin position="368"/>
        <end position="380"/>
    </location>
</feature>
<feature type="region of interest" description="Disordered" evidence="5">
    <location>
        <begin position="1443"/>
        <end position="1499"/>
    </location>
</feature>
<evidence type="ECO:0000259" key="6">
    <source>
        <dbReference type="PROSITE" id="PS50016"/>
    </source>
</evidence>
<dbReference type="PANTHER" id="PTHR12618:SF20">
    <property type="entry name" value="PHD AND RING FINGER DOMAIN-CONTAINING PROTEIN 1"/>
    <property type="match status" value="1"/>
</dbReference>
<dbReference type="PROSITE" id="PS50016">
    <property type="entry name" value="ZF_PHD_2"/>
    <property type="match status" value="1"/>
</dbReference>
<name>A0A671XTT6_SPAAU</name>
<dbReference type="OMA" id="VENTRAC"/>
<feature type="region of interest" description="Disordered" evidence="5">
    <location>
        <begin position="1537"/>
        <end position="1661"/>
    </location>
</feature>
<dbReference type="InterPro" id="IPR001841">
    <property type="entry name" value="Znf_RING"/>
</dbReference>
<feature type="region of interest" description="Disordered" evidence="5">
    <location>
        <begin position="1377"/>
        <end position="1414"/>
    </location>
</feature>
<dbReference type="Ensembl" id="ENSSAUT00010057375.1">
    <property type="protein sequence ID" value="ENSSAUP00010054594.1"/>
    <property type="gene ID" value="ENSSAUG00010022489.1"/>
</dbReference>
<keyword evidence="2 4" id="KW-0863">Zinc-finger</keyword>
<feature type="compositionally biased region" description="Basic and acidic residues" evidence="5">
    <location>
        <begin position="896"/>
        <end position="905"/>
    </location>
</feature>
<feature type="compositionally biased region" description="Low complexity" evidence="5">
    <location>
        <begin position="1606"/>
        <end position="1619"/>
    </location>
</feature>
<gene>
    <name evidence="8" type="primary">PHRF1</name>
    <name evidence="8" type="synonym">phrf1</name>
</gene>
<feature type="compositionally biased region" description="Low complexity" evidence="5">
    <location>
        <begin position="594"/>
        <end position="604"/>
    </location>
</feature>
<dbReference type="Proteomes" id="UP000472265">
    <property type="component" value="Chromosome 8"/>
</dbReference>
<feature type="compositionally biased region" description="Basic and acidic residues" evidence="5">
    <location>
        <begin position="1042"/>
        <end position="1061"/>
    </location>
</feature>
<feature type="domain" description="RING-type" evidence="7">
    <location>
        <begin position="107"/>
        <end position="148"/>
    </location>
</feature>
<dbReference type="Gene3D" id="3.30.40.10">
    <property type="entry name" value="Zinc/RING finger domain, C3HC4 (zinc finger)"/>
    <property type="match status" value="2"/>
</dbReference>
<dbReference type="PROSITE" id="PS50089">
    <property type="entry name" value="ZF_RING_2"/>
    <property type="match status" value="1"/>
</dbReference>
<dbReference type="InterPro" id="IPR011011">
    <property type="entry name" value="Znf_FYVE_PHD"/>
</dbReference>
<keyword evidence="1" id="KW-0479">Metal-binding</keyword>
<feature type="compositionally biased region" description="Basic and acidic residues" evidence="5">
    <location>
        <begin position="1258"/>
        <end position="1267"/>
    </location>
</feature>
<keyword evidence="9" id="KW-1185">Reference proteome</keyword>
<dbReference type="SUPFAM" id="SSF57903">
    <property type="entry name" value="FYVE/PHD zinc finger"/>
    <property type="match status" value="1"/>
</dbReference>
<feature type="compositionally biased region" description="Basic and acidic residues" evidence="5">
    <location>
        <begin position="1071"/>
        <end position="1109"/>
    </location>
</feature>
<dbReference type="InterPro" id="IPR019787">
    <property type="entry name" value="Znf_PHD-finger"/>
</dbReference>
<feature type="compositionally biased region" description="Low complexity" evidence="5">
    <location>
        <begin position="665"/>
        <end position="679"/>
    </location>
</feature>
<dbReference type="InterPro" id="IPR001965">
    <property type="entry name" value="Znf_PHD"/>
</dbReference>
<feature type="compositionally biased region" description="Basic residues" evidence="5">
    <location>
        <begin position="1227"/>
        <end position="1243"/>
    </location>
</feature>
<dbReference type="GeneID" id="115586803"/>
<feature type="compositionally biased region" description="Basic and acidic residues" evidence="5">
    <location>
        <begin position="1304"/>
        <end position="1328"/>
    </location>
</feature>
<evidence type="ECO:0000256" key="5">
    <source>
        <dbReference type="SAM" id="MobiDB-lite"/>
    </source>
</evidence>
<evidence type="ECO:0000313" key="9">
    <source>
        <dbReference type="Proteomes" id="UP000472265"/>
    </source>
</evidence>
<evidence type="ECO:0000256" key="3">
    <source>
        <dbReference type="ARBA" id="ARBA00022833"/>
    </source>
</evidence>
<feature type="compositionally biased region" description="Basic and acidic residues" evidence="5">
    <location>
        <begin position="751"/>
        <end position="764"/>
    </location>
</feature>
<accession>A0A671XTT6</accession>
<feature type="region of interest" description="Disordered" evidence="5">
    <location>
        <begin position="1734"/>
        <end position="1762"/>
    </location>
</feature>
<feature type="compositionally biased region" description="Basic residues" evidence="5">
    <location>
        <begin position="1136"/>
        <end position="1154"/>
    </location>
</feature>
<feature type="compositionally biased region" description="Basic and acidic residues" evidence="5">
    <location>
        <begin position="1403"/>
        <end position="1414"/>
    </location>
</feature>
<feature type="compositionally biased region" description="Polar residues" evidence="5">
    <location>
        <begin position="1484"/>
        <end position="1499"/>
    </location>
</feature>
<dbReference type="SMART" id="SM00249">
    <property type="entry name" value="PHD"/>
    <property type="match status" value="1"/>
</dbReference>
<protein>
    <submittedName>
        <fullName evidence="8">PHD and ring finger domains 1</fullName>
    </submittedName>
</protein>
<feature type="compositionally biased region" description="Low complexity" evidence="5">
    <location>
        <begin position="1019"/>
        <end position="1039"/>
    </location>
</feature>
<dbReference type="GeneTree" id="ENSGT00950000183205"/>
<feature type="region of interest" description="Disordered" evidence="5">
    <location>
        <begin position="244"/>
        <end position="282"/>
    </location>
</feature>
<organism evidence="8 9">
    <name type="scientific">Sparus aurata</name>
    <name type="common">Gilthead sea bream</name>
    <dbReference type="NCBI Taxonomy" id="8175"/>
    <lineage>
        <taxon>Eukaryota</taxon>
        <taxon>Metazoa</taxon>
        <taxon>Chordata</taxon>
        <taxon>Craniata</taxon>
        <taxon>Vertebrata</taxon>
        <taxon>Euteleostomi</taxon>
        <taxon>Actinopterygii</taxon>
        <taxon>Neopterygii</taxon>
        <taxon>Teleostei</taxon>
        <taxon>Neoteleostei</taxon>
        <taxon>Acanthomorphata</taxon>
        <taxon>Eupercaria</taxon>
        <taxon>Spariformes</taxon>
        <taxon>Sparidae</taxon>
        <taxon>Sparus</taxon>
    </lineage>
</organism>
<keyword evidence="3" id="KW-0862">Zinc</keyword>
<proteinExistence type="predicted"/>
<feature type="compositionally biased region" description="Low complexity" evidence="5">
    <location>
        <begin position="1124"/>
        <end position="1133"/>
    </location>
</feature>
<dbReference type="SMART" id="SM00184">
    <property type="entry name" value="RING"/>
    <property type="match status" value="2"/>
</dbReference>
<reference evidence="8" key="1">
    <citation type="submission" date="2021-04" db="EMBL/GenBank/DDBJ databases">
        <authorList>
            <consortium name="Wellcome Sanger Institute Data Sharing"/>
        </authorList>
    </citation>
    <scope>NUCLEOTIDE SEQUENCE [LARGE SCALE GENOMIC DNA]</scope>
</reference>
<reference evidence="8" key="3">
    <citation type="submission" date="2025-09" db="UniProtKB">
        <authorList>
            <consortium name="Ensembl"/>
        </authorList>
    </citation>
    <scope>IDENTIFICATION</scope>
</reference>
<feature type="region of interest" description="Disordered" evidence="5">
    <location>
        <begin position="337"/>
        <end position="380"/>
    </location>
</feature>
<feature type="compositionally biased region" description="Basic and acidic residues" evidence="5">
    <location>
        <begin position="945"/>
        <end position="979"/>
    </location>
</feature>
<evidence type="ECO:0000259" key="7">
    <source>
        <dbReference type="PROSITE" id="PS50089"/>
    </source>
</evidence>
<dbReference type="InterPro" id="IPR057031">
    <property type="entry name" value="SFR19-like_C"/>
</dbReference>
<dbReference type="InterPro" id="IPR017907">
    <property type="entry name" value="Znf_RING_CS"/>
</dbReference>
<dbReference type="OrthoDB" id="1935339at2759"/>
<feature type="domain" description="PHD-type" evidence="6">
    <location>
        <begin position="188"/>
        <end position="238"/>
    </location>
</feature>
<dbReference type="Pfam" id="PF23030">
    <property type="entry name" value="SCAF11-like_C"/>
    <property type="match status" value="1"/>
</dbReference>
<feature type="compositionally biased region" description="Basic residues" evidence="5">
    <location>
        <begin position="1110"/>
        <end position="1122"/>
    </location>
</feature>
<feature type="compositionally biased region" description="Acidic residues" evidence="5">
    <location>
        <begin position="30"/>
        <end position="81"/>
    </location>
</feature>
<feature type="compositionally biased region" description="Low complexity" evidence="5">
    <location>
        <begin position="877"/>
        <end position="893"/>
    </location>
</feature>
<feature type="compositionally biased region" description="Low complexity" evidence="5">
    <location>
        <begin position="706"/>
        <end position="729"/>
    </location>
</feature>
<dbReference type="Pfam" id="PF00628">
    <property type="entry name" value="PHD"/>
    <property type="match status" value="1"/>
</dbReference>
<feature type="compositionally biased region" description="Polar residues" evidence="5">
    <location>
        <begin position="654"/>
        <end position="664"/>
    </location>
</feature>
<dbReference type="InterPro" id="IPR013083">
    <property type="entry name" value="Znf_RING/FYVE/PHD"/>
</dbReference>
<dbReference type="GO" id="GO:0008270">
    <property type="term" value="F:zinc ion binding"/>
    <property type="evidence" value="ECO:0007669"/>
    <property type="project" value="UniProtKB-KW"/>
</dbReference>
<evidence type="ECO:0000256" key="1">
    <source>
        <dbReference type="ARBA" id="ARBA00022723"/>
    </source>
</evidence>
<feature type="compositionally biased region" description="Basic and acidic residues" evidence="5">
    <location>
        <begin position="1277"/>
        <end position="1287"/>
    </location>
</feature>
<sequence>MDDEDSQDELINRNTAHSKGKRAALWAISDDSDNAEEESEEGESDSGQEEEEEHVDGEDNEEEEDEEEEEEEDDEEEEEDAKAEGGAFGGTSADFEGMSSDEDADKCPICLNSFNSQPVATPESCEHYFCLDCILEWAKNANSCPVDRIAFNSIYLRKCFGGKVKKMITVQKPVKEGQEERVDLDLEQTNCEVCGGSDREDRLLLCDGCDAGYHMECLTPPLDAVPVEEWFCPECEASNRHLRGSAEEISDTESLPSTARPATSRSQAHAAGPTRAIARTQQSERVRANVNRHRITQARTSQLAPTYMIQSTWLDETINAVVAGLNTSVYIRDFTPRVPSTRRRRSGKRRKVRRSAGGTKGKVASTGVRRRRRKARRTKSKRKLLMKKTTPRGRIANNLGIVKDKKSSSLPTVYRPSEHTLSGMRADIGAASLSIYGDPFDLDPFDDQEEEEQQARVTSLLEAKRRGISRSALRSHQPVARPFTASLSRRGLDVPQSGGVVEAAPVPDLLGSILSGQSMLLMDSSDVVINRDGSLKATKPIMPSASKPGCSSSSSSVDACTQIDPMMSPTERDNSLSPHYHGDLPGSSHSSTNRPLSQSSSRLPPHMPSSASHIRPSPHSDLPPRGHPSLHPHSSVRPPHPPSHRGTNGVGVLSSPSSIDLTTHSSSKSKGISSSQSKKAPLKPMWEGVSVLPRIPKIKRDSSGNTNDDSYSSSRGSSSNSTTSSNGYGMPETGMNSLAGDKGRQQSVDQQKGRADGRGQRSRPDGASSSSTFSNSFSSSSSSAGSPGSHPRYSSSSSSTSSVSFRINSSGNAWNSRRLSVSSPSASGGSARDPWREKEDEAKKRQLCRDKQMLLASRTMGSKEQDSNNIYDPFNPTLSDSSSSDVEAESTSLDARPQHTTHEGKALVQRKQGLARVKTETQVTEISDDEPSSSSAQETISQEVKCSEKCVKVEKESRLGDTETKKQTELKSTKVKKESELDDAGDAERFDDTPDATLPVHHLVKTERETLEEESDGGPSSAPSNCKNNSSSSSSVSAKKTVKTETKSDSKSCSKSPSRDLGHKKKVFQTSKERRSSSPDTDRGRKGDHHASGQGGRQKEKKVDRERSSRRSRSRERRRRARSTSESSKSNSPDRNRRKKRRSRSRSKDRRRSRSGSSSSSREHSQRNKDKQRSHERSDGRERDSDRRRVSKDKRRGRSRSKSQSKSRSRSRSGSRSRARSKDLKRGRSCSKSQSKSRSRSRDRRKDRTRPQQSPPAARDKVRDRSKDKRRHRSRSSSRERRQEEGSSSRSSQKTSGSSVSSSKDTKRLQDKKKEKDISRSSIKEEKVVSVIKQETPSFPIASKIEKECKDSQATTAGKVKEIKVEKEIKKGKQPSFDMFVDSPITKPIKKEESDVPASVVDKSADKEGIKDHPIKTEPCMSIKTENCKYIKTETSKSIKTEPCQMPIIKTEPSSPEVSLSPSVTSFSTLTTSVTENSLEDTESQAQPVSVASPEQPNTVGLTVPVKQEVHILSDSDDDFNVDMMLDNLDYVKSEHTEGIATSVKQEKVVDEEKNEPTVAGTKSKTPVKRVTWNIQEPEGPQPEKSASKLALYKLRLKQEGARRPSSAAQTSSQDATGAVCDPSKKGAGGSLSRSSTSDGALPDDLLTTGQAEGEDGDLSRKDKQYLKKLHMQERAIEEVKLAIKPFYQKRDINKDEYKEILRKAVQKVCHSKSGEINPVKVGNLVKAYVDKYKHARKHKKGEDSGKAPDAQTEGMSTSDSP</sequence>
<evidence type="ECO:0000256" key="4">
    <source>
        <dbReference type="PROSITE-ProRule" id="PRU00175"/>
    </source>
</evidence>
<dbReference type="RefSeq" id="XP_030282021.1">
    <property type="nucleotide sequence ID" value="XM_030426161.1"/>
</dbReference>
<feature type="compositionally biased region" description="Polar residues" evidence="5">
    <location>
        <begin position="932"/>
        <end position="942"/>
    </location>
</feature>
<feature type="compositionally biased region" description="Low complexity" evidence="5">
    <location>
        <begin position="627"/>
        <end position="637"/>
    </location>
</feature>